<dbReference type="Proteomes" id="UP000054632">
    <property type="component" value="Unassembled WGS sequence"/>
</dbReference>
<evidence type="ECO:0000313" key="1">
    <source>
        <dbReference type="EMBL" id="KRY68753.1"/>
    </source>
</evidence>
<organism evidence="1 2">
    <name type="scientific">Trichinella pseudospiralis</name>
    <name type="common">Parasitic roundworm</name>
    <dbReference type="NCBI Taxonomy" id="6337"/>
    <lineage>
        <taxon>Eukaryota</taxon>
        <taxon>Metazoa</taxon>
        <taxon>Ecdysozoa</taxon>
        <taxon>Nematoda</taxon>
        <taxon>Enoplea</taxon>
        <taxon>Dorylaimia</taxon>
        <taxon>Trichinellida</taxon>
        <taxon>Trichinellidae</taxon>
        <taxon>Trichinella</taxon>
    </lineage>
</organism>
<dbReference type="EMBL" id="JYDR01000104">
    <property type="protein sequence ID" value="KRY68753.1"/>
    <property type="molecule type" value="Genomic_DNA"/>
</dbReference>
<proteinExistence type="predicted"/>
<dbReference type="AlphaFoldDB" id="A0A0V1E5H5"/>
<accession>A0A0V1E5H5</accession>
<protein>
    <submittedName>
        <fullName evidence="1">Uncharacterized protein</fullName>
    </submittedName>
</protein>
<reference evidence="1 2" key="1">
    <citation type="submission" date="2015-01" db="EMBL/GenBank/DDBJ databases">
        <title>Evolution of Trichinella species and genotypes.</title>
        <authorList>
            <person name="Korhonen P.K."/>
            <person name="Edoardo P."/>
            <person name="Giuseppe L.R."/>
            <person name="Gasser R.B."/>
        </authorList>
    </citation>
    <scope>NUCLEOTIDE SEQUENCE [LARGE SCALE GENOMIC DNA]</scope>
    <source>
        <strain evidence="1">ISS13</strain>
    </source>
</reference>
<sequence>MMKYALIDKRKLSTAEKHELKLFHTAVFLFHYEQGRREVKLPCALLHYVIDASCCTTSIEISCRVRLTARRNLCRPC</sequence>
<evidence type="ECO:0000313" key="2">
    <source>
        <dbReference type="Proteomes" id="UP000054632"/>
    </source>
</evidence>
<gene>
    <name evidence="1" type="ORF">T4A_5271</name>
</gene>
<name>A0A0V1E5H5_TRIPS</name>
<comment type="caution">
    <text evidence="1">The sequence shown here is derived from an EMBL/GenBank/DDBJ whole genome shotgun (WGS) entry which is preliminary data.</text>
</comment>